<reference evidence="3" key="1">
    <citation type="submission" date="2021-01" db="EMBL/GenBank/DDBJ databases">
        <authorList>
            <person name="Corre E."/>
            <person name="Pelletier E."/>
            <person name="Niang G."/>
            <person name="Scheremetjew M."/>
            <person name="Finn R."/>
            <person name="Kale V."/>
            <person name="Holt S."/>
            <person name="Cochrane G."/>
            <person name="Meng A."/>
            <person name="Brown T."/>
            <person name="Cohen L."/>
        </authorList>
    </citation>
    <scope>NUCLEOTIDE SEQUENCE</scope>
    <source>
        <strain evidence="3">CCMP325</strain>
    </source>
</reference>
<accession>A0A7S0ERC7</accession>
<feature type="compositionally biased region" description="Polar residues" evidence="2">
    <location>
        <begin position="1"/>
        <end position="13"/>
    </location>
</feature>
<proteinExistence type="predicted"/>
<feature type="coiled-coil region" evidence="1">
    <location>
        <begin position="240"/>
        <end position="274"/>
    </location>
</feature>
<evidence type="ECO:0000313" key="3">
    <source>
        <dbReference type="EMBL" id="CAD8491229.1"/>
    </source>
</evidence>
<protein>
    <recommendedName>
        <fullName evidence="4">Transcription initiation factor TFIID component TAF4 C-terminal domain-containing protein</fullName>
    </recommendedName>
</protein>
<dbReference type="EMBL" id="HBEO01021184">
    <property type="protein sequence ID" value="CAD8491229.1"/>
    <property type="molecule type" value="Transcribed_RNA"/>
</dbReference>
<evidence type="ECO:0000256" key="1">
    <source>
        <dbReference type="SAM" id="Coils"/>
    </source>
</evidence>
<name>A0A7S0ERC7_9CRYP</name>
<sequence length="352" mass="38924">MASTTSMVSSYDSTGVGIMSPVGMQKPGTATVKSTDCKACKGKHVKHTCSKAKPVSDTNRKPGQEYLAGSSPSSISSPAPMPLPSNTSSSHLGLTGQLDALGKRTRDGDVDDPLQLKRAKLNGMPGQTVNSNTTFTDQLRSKMQQVFRSKKKQQEEELAASKIRCEICQSTWPHKIPSGFAEHQFKKAGLVLLENIEPQAYTFLREACELRVKYVLSQLLTISRNRFDQLRNNKANLPGMVREQDVKEQAKQLLKQLEMQEEAKKQEQSKKDQNFNSLANQTALLAVGRAGGGAGGAGNTSSAVRKIELRDILHLLERESRLRKSHIIYKAYMRFHDDHMRRLAVASNANRS</sequence>
<organism evidence="3">
    <name type="scientific">Hanusia phi</name>
    <dbReference type="NCBI Taxonomy" id="3032"/>
    <lineage>
        <taxon>Eukaryota</taxon>
        <taxon>Cryptophyceae</taxon>
        <taxon>Pyrenomonadales</taxon>
        <taxon>Geminigeraceae</taxon>
        <taxon>Hanusia</taxon>
    </lineage>
</organism>
<evidence type="ECO:0008006" key="4">
    <source>
        <dbReference type="Google" id="ProtNLM"/>
    </source>
</evidence>
<dbReference type="AlphaFoldDB" id="A0A7S0ERC7"/>
<feature type="region of interest" description="Disordered" evidence="2">
    <location>
        <begin position="1"/>
        <end position="23"/>
    </location>
</feature>
<evidence type="ECO:0000256" key="2">
    <source>
        <dbReference type="SAM" id="MobiDB-lite"/>
    </source>
</evidence>
<keyword evidence="1" id="KW-0175">Coiled coil</keyword>
<gene>
    <name evidence="3" type="ORF">HPHI1048_LOCUS14346</name>
</gene>
<feature type="region of interest" description="Disordered" evidence="2">
    <location>
        <begin position="48"/>
        <end position="94"/>
    </location>
</feature>